<feature type="domain" description="BHLH" evidence="4">
    <location>
        <begin position="1"/>
        <end position="36"/>
    </location>
</feature>
<reference evidence="5 6" key="1">
    <citation type="submission" date="2024-04" db="EMBL/GenBank/DDBJ databases">
        <authorList>
            <person name="Rising A."/>
            <person name="Reimegard J."/>
            <person name="Sonavane S."/>
            <person name="Akerstrom W."/>
            <person name="Nylinder S."/>
            <person name="Hedman E."/>
            <person name="Kallberg Y."/>
        </authorList>
    </citation>
    <scope>NUCLEOTIDE SEQUENCE [LARGE SCALE GENOMIC DNA]</scope>
</reference>
<dbReference type="EMBL" id="CAXIEN010000004">
    <property type="protein sequence ID" value="CAL1262183.1"/>
    <property type="molecule type" value="Genomic_DNA"/>
</dbReference>
<dbReference type="Pfam" id="PF00010">
    <property type="entry name" value="HLH"/>
    <property type="match status" value="1"/>
</dbReference>
<sequence length="258" mass="30542">VNEAFEILKRRTCPNPNQRLPKVEILRNAIDYIENLEELLQGAHVVKTRQLIERRNAIRDIAGFDYRVCHSLSEIPLFVARLVAKHKSGPATIYIVWWNQQKSLVYANRDIFFGFMGKRICDSKSEVVSRFEVKKCREVHKYGTSCRTDRSFPSLKLRLPVSDRREHQPQQQQSHHHSLHDTREQIGVTLSYRKWTIVVLTWSVYIKRRPLTRRRFTRLLGDLHQFGNLCNIFLWTKTIPLRVYCLVTPTVLCQRFEV</sequence>
<name>A0AAV1YTE8_9ARAC</name>
<gene>
    <name evidence="5" type="ORF">LARSCL_LOCUS842</name>
</gene>
<evidence type="ECO:0000313" key="6">
    <source>
        <dbReference type="Proteomes" id="UP001497382"/>
    </source>
</evidence>
<dbReference type="InterPro" id="IPR039704">
    <property type="entry name" value="Myogenic_factor"/>
</dbReference>
<dbReference type="FunFam" id="4.10.280.10:FF:000005">
    <property type="entry name" value="Myogenic factor"/>
    <property type="match status" value="1"/>
</dbReference>
<dbReference type="GO" id="GO:0005634">
    <property type="term" value="C:nucleus"/>
    <property type="evidence" value="ECO:0007669"/>
    <property type="project" value="UniProtKB-SubCell"/>
</dbReference>
<keyword evidence="3" id="KW-0539">Nucleus</keyword>
<dbReference type="PROSITE" id="PS50888">
    <property type="entry name" value="BHLH"/>
    <property type="match status" value="1"/>
</dbReference>
<dbReference type="PANTHER" id="PTHR11534:SF9">
    <property type="entry name" value="MYOGENIC-DETERMINATION PROTEIN"/>
    <property type="match status" value="1"/>
</dbReference>
<keyword evidence="6" id="KW-1185">Reference proteome</keyword>
<proteinExistence type="predicted"/>
<comment type="subcellular location">
    <subcellularLocation>
        <location evidence="1">Nucleus</location>
    </subcellularLocation>
</comment>
<dbReference type="SUPFAM" id="SSF47459">
    <property type="entry name" value="HLH, helix-loop-helix DNA-binding domain"/>
    <property type="match status" value="1"/>
</dbReference>
<dbReference type="GO" id="GO:0000981">
    <property type="term" value="F:DNA-binding transcription factor activity, RNA polymerase II-specific"/>
    <property type="evidence" value="ECO:0007669"/>
    <property type="project" value="TreeGrafter"/>
</dbReference>
<dbReference type="GO" id="GO:0045663">
    <property type="term" value="P:positive regulation of myoblast differentiation"/>
    <property type="evidence" value="ECO:0007669"/>
    <property type="project" value="TreeGrafter"/>
</dbReference>
<keyword evidence="2" id="KW-0238">DNA-binding</keyword>
<organism evidence="5 6">
    <name type="scientific">Larinioides sclopetarius</name>
    <dbReference type="NCBI Taxonomy" id="280406"/>
    <lineage>
        <taxon>Eukaryota</taxon>
        <taxon>Metazoa</taxon>
        <taxon>Ecdysozoa</taxon>
        <taxon>Arthropoda</taxon>
        <taxon>Chelicerata</taxon>
        <taxon>Arachnida</taxon>
        <taxon>Araneae</taxon>
        <taxon>Araneomorphae</taxon>
        <taxon>Entelegynae</taxon>
        <taxon>Araneoidea</taxon>
        <taxon>Araneidae</taxon>
        <taxon>Larinioides</taxon>
    </lineage>
</organism>
<accession>A0AAV1YTE8</accession>
<evidence type="ECO:0000256" key="3">
    <source>
        <dbReference type="ARBA" id="ARBA00023242"/>
    </source>
</evidence>
<feature type="non-terminal residue" evidence="5">
    <location>
        <position position="1"/>
    </location>
</feature>
<dbReference type="InterPro" id="IPR011598">
    <property type="entry name" value="bHLH_dom"/>
</dbReference>
<dbReference type="PANTHER" id="PTHR11534">
    <property type="entry name" value="MYOGENIC FACTOR"/>
    <property type="match status" value="1"/>
</dbReference>
<protein>
    <recommendedName>
        <fullName evidence="4">BHLH domain-containing protein</fullName>
    </recommendedName>
</protein>
<dbReference type="AlphaFoldDB" id="A0AAV1YTE8"/>
<dbReference type="GO" id="GO:0046983">
    <property type="term" value="F:protein dimerization activity"/>
    <property type="evidence" value="ECO:0007669"/>
    <property type="project" value="InterPro"/>
</dbReference>
<dbReference type="GO" id="GO:0007517">
    <property type="term" value="P:muscle organ development"/>
    <property type="evidence" value="ECO:0007669"/>
    <property type="project" value="InterPro"/>
</dbReference>
<comment type="caution">
    <text evidence="5">The sequence shown here is derived from an EMBL/GenBank/DDBJ whole genome shotgun (WGS) entry which is preliminary data.</text>
</comment>
<evidence type="ECO:0000256" key="1">
    <source>
        <dbReference type="ARBA" id="ARBA00004123"/>
    </source>
</evidence>
<evidence type="ECO:0000259" key="4">
    <source>
        <dbReference type="PROSITE" id="PS50888"/>
    </source>
</evidence>
<dbReference type="Proteomes" id="UP001497382">
    <property type="component" value="Unassembled WGS sequence"/>
</dbReference>
<evidence type="ECO:0000313" key="5">
    <source>
        <dbReference type="EMBL" id="CAL1262183.1"/>
    </source>
</evidence>
<evidence type="ECO:0000256" key="2">
    <source>
        <dbReference type="ARBA" id="ARBA00023125"/>
    </source>
</evidence>
<dbReference type="InterPro" id="IPR036638">
    <property type="entry name" value="HLH_DNA-bd_sf"/>
</dbReference>
<dbReference type="Gene3D" id="4.10.280.10">
    <property type="entry name" value="Helix-loop-helix DNA-binding domain"/>
    <property type="match status" value="1"/>
</dbReference>
<dbReference type="GO" id="GO:0000978">
    <property type="term" value="F:RNA polymerase II cis-regulatory region sequence-specific DNA binding"/>
    <property type="evidence" value="ECO:0007669"/>
    <property type="project" value="TreeGrafter"/>
</dbReference>